<dbReference type="RefSeq" id="WP_171833133.1">
    <property type="nucleotide sequence ID" value="NZ_CP053708.1"/>
</dbReference>
<gene>
    <name evidence="2" type="ORF">HN018_15970</name>
</gene>
<evidence type="ECO:0000313" key="2">
    <source>
        <dbReference type="EMBL" id="QKE91343.1"/>
    </source>
</evidence>
<dbReference type="InterPro" id="IPR036760">
    <property type="entry name" value="SspB-like_sf"/>
</dbReference>
<feature type="region of interest" description="Disordered" evidence="1">
    <location>
        <begin position="155"/>
        <end position="189"/>
    </location>
</feature>
<protein>
    <recommendedName>
        <fullName evidence="4">Stringent starvation protein B</fullName>
    </recommendedName>
</protein>
<evidence type="ECO:0008006" key="4">
    <source>
        <dbReference type="Google" id="ProtNLM"/>
    </source>
</evidence>
<keyword evidence="3" id="KW-1185">Reference proteome</keyword>
<sequence>MAEDDVGGISGGGDETSMADSLLPYDRWIEDAYRQVMIKAINFAAAEGLPDGHHFYITFRTDDAGTFIPKRMLAQYPQEMTIVLQHQFWDLKVDEEAQLLTVGLSFGSVPTTLVVPLRAITGFADPFVHLALRFTPGDEAANADDAPEETQALPAAAAVKDDADDGPAPDPTPQVVSLDAFRKRGSTPN</sequence>
<dbReference type="EMBL" id="CP053708">
    <property type="protein sequence ID" value="QKE91343.1"/>
    <property type="molecule type" value="Genomic_DNA"/>
</dbReference>
<dbReference type="Proteomes" id="UP000500767">
    <property type="component" value="Chromosome"/>
</dbReference>
<dbReference type="AlphaFoldDB" id="A0A6M8HS76"/>
<dbReference type="KEGG" id="lck:HN018_15970"/>
<dbReference type="Pfam" id="PF04386">
    <property type="entry name" value="SspB"/>
    <property type="match status" value="1"/>
</dbReference>
<proteinExistence type="predicted"/>
<reference evidence="2 3" key="1">
    <citation type="journal article" date="2014" name="World J. Microbiol. Biotechnol.">
        <title>Biodiversity and physiological characteristics of Antarctic and Arctic lichens-associated bacteria.</title>
        <authorList>
            <person name="Lee Y.M."/>
            <person name="Kim E.H."/>
            <person name="Lee H.K."/>
            <person name="Hong S.G."/>
        </authorList>
    </citation>
    <scope>NUCLEOTIDE SEQUENCE [LARGE SCALE GENOMIC DNA]</scope>
    <source>
        <strain evidence="2 3">PAMC 26569</strain>
    </source>
</reference>
<organism evidence="2 3">
    <name type="scientific">Lichenicola cladoniae</name>
    <dbReference type="NCBI Taxonomy" id="1484109"/>
    <lineage>
        <taxon>Bacteria</taxon>
        <taxon>Pseudomonadati</taxon>
        <taxon>Pseudomonadota</taxon>
        <taxon>Alphaproteobacteria</taxon>
        <taxon>Acetobacterales</taxon>
        <taxon>Acetobacteraceae</taxon>
        <taxon>Lichenicola</taxon>
    </lineage>
</organism>
<dbReference type="SUPFAM" id="SSF101738">
    <property type="entry name" value="SspB-like"/>
    <property type="match status" value="1"/>
</dbReference>
<evidence type="ECO:0000256" key="1">
    <source>
        <dbReference type="SAM" id="MobiDB-lite"/>
    </source>
</evidence>
<dbReference type="Gene3D" id="2.30.30.220">
    <property type="entry name" value="SspB-like"/>
    <property type="match status" value="1"/>
</dbReference>
<evidence type="ECO:0000313" key="3">
    <source>
        <dbReference type="Proteomes" id="UP000500767"/>
    </source>
</evidence>
<dbReference type="InterPro" id="IPR007481">
    <property type="entry name" value="SspB"/>
</dbReference>
<name>A0A6M8HS76_9PROT</name>
<accession>A0A6M8HS76</accession>